<proteinExistence type="predicted"/>
<dbReference type="Proteomes" id="UP000824091">
    <property type="component" value="Unassembled WGS sequence"/>
</dbReference>
<keyword evidence="1" id="KW-1133">Transmembrane helix</keyword>
<sequence>MNRKRKSILLAMAAISAAAIIALLYHFNYLPHPRYSGQAFGIDTYVSTVDMDVDGIDDQSDILLSAREYVSQRPRYKSVYYGSGYPDDQYGVCTDVVAFGALGAGYDLMELVNEDIVSHPDIYDIEIIDKNIDFRRVGNLNIYFNRNSLSLTTDINQIGQWQGGDIVVFSDHIGIVSDNRNRRGIPFVIHHAHPMQLFYEEDILESHDDIIGHYRLS</sequence>
<evidence type="ECO:0000256" key="1">
    <source>
        <dbReference type="SAM" id="Phobius"/>
    </source>
</evidence>
<gene>
    <name evidence="2" type="ORF">IAD16_08255</name>
</gene>
<keyword evidence="1" id="KW-0812">Transmembrane</keyword>
<reference evidence="2" key="1">
    <citation type="submission" date="2020-10" db="EMBL/GenBank/DDBJ databases">
        <authorList>
            <person name="Gilroy R."/>
        </authorList>
    </citation>
    <scope>NUCLEOTIDE SEQUENCE</scope>
    <source>
        <strain evidence="2">11300</strain>
    </source>
</reference>
<reference evidence="2" key="2">
    <citation type="journal article" date="2021" name="PeerJ">
        <title>Extensive microbial diversity within the chicken gut microbiome revealed by metagenomics and culture.</title>
        <authorList>
            <person name="Gilroy R."/>
            <person name="Ravi A."/>
            <person name="Getino M."/>
            <person name="Pursley I."/>
            <person name="Horton D.L."/>
            <person name="Alikhan N.F."/>
            <person name="Baker D."/>
            <person name="Gharbi K."/>
            <person name="Hall N."/>
            <person name="Watson M."/>
            <person name="Adriaenssens E.M."/>
            <person name="Foster-Nyarko E."/>
            <person name="Jarju S."/>
            <person name="Secka A."/>
            <person name="Antonio M."/>
            <person name="Oren A."/>
            <person name="Chaudhuri R.R."/>
            <person name="La Ragione R."/>
            <person name="Hildebrand F."/>
            <person name="Pallen M.J."/>
        </authorList>
    </citation>
    <scope>NUCLEOTIDE SEQUENCE</scope>
    <source>
        <strain evidence="2">11300</strain>
    </source>
</reference>
<dbReference type="AlphaFoldDB" id="A0A9D1L906"/>
<organism evidence="2 3">
    <name type="scientific">Candidatus Fimisoma avicola</name>
    <dbReference type="NCBI Taxonomy" id="2840826"/>
    <lineage>
        <taxon>Bacteria</taxon>
        <taxon>Bacillati</taxon>
        <taxon>Bacillota</taxon>
        <taxon>Clostridia</taxon>
        <taxon>Eubacteriales</taxon>
        <taxon>Candidatus Fimisoma</taxon>
    </lineage>
</organism>
<evidence type="ECO:0000313" key="3">
    <source>
        <dbReference type="Proteomes" id="UP000824091"/>
    </source>
</evidence>
<dbReference type="EMBL" id="DVMO01000126">
    <property type="protein sequence ID" value="HIU28356.1"/>
    <property type="molecule type" value="Genomic_DNA"/>
</dbReference>
<comment type="caution">
    <text evidence="2">The sequence shown here is derived from an EMBL/GenBank/DDBJ whole genome shotgun (WGS) entry which is preliminary data.</text>
</comment>
<evidence type="ECO:0000313" key="2">
    <source>
        <dbReference type="EMBL" id="HIU28356.1"/>
    </source>
</evidence>
<dbReference type="Pfam" id="PF06940">
    <property type="entry name" value="DUF1287"/>
    <property type="match status" value="1"/>
</dbReference>
<dbReference type="InterPro" id="IPR009706">
    <property type="entry name" value="DUF1287"/>
</dbReference>
<keyword evidence="1" id="KW-0472">Membrane</keyword>
<accession>A0A9D1L906</accession>
<feature type="transmembrane region" description="Helical" evidence="1">
    <location>
        <begin position="7"/>
        <end position="27"/>
    </location>
</feature>
<protein>
    <submittedName>
        <fullName evidence="2">DUF1287 domain-containing protein</fullName>
    </submittedName>
</protein>
<name>A0A9D1L906_9FIRM</name>